<dbReference type="Proteomes" id="UP000551848">
    <property type="component" value="Unassembled WGS sequence"/>
</dbReference>
<dbReference type="AlphaFoldDB" id="A0A838XTX9"/>
<keyword evidence="1" id="KW-0647">Proteasome</keyword>
<proteinExistence type="predicted"/>
<accession>A0A838XTX9</accession>
<reference evidence="1 2" key="1">
    <citation type="submission" date="2020-06" db="EMBL/GenBank/DDBJ databases">
        <title>Dysbiosis in marine aquaculture revealed through microbiome analysis: reverse ecology for environmental sustainability.</title>
        <authorList>
            <person name="Haro-Moreno J.M."/>
            <person name="Coutinho F.H."/>
            <person name="Zaragoza-Solas A."/>
            <person name="Picazo A."/>
            <person name="Almagro-Moreno S."/>
            <person name="Lopez-Perez M."/>
        </authorList>
    </citation>
    <scope>NUCLEOTIDE SEQUENCE [LARGE SCALE GENOMIC DNA]</scope>
    <source>
        <strain evidence="1">MCMED-G41</strain>
    </source>
</reference>
<dbReference type="InterPro" id="IPR016545">
    <property type="entry name" value="UCP009120_prtse"/>
</dbReference>
<dbReference type="InterPro" id="IPR029055">
    <property type="entry name" value="Ntn_hydrolases_N"/>
</dbReference>
<dbReference type="GO" id="GO:0051603">
    <property type="term" value="P:proteolysis involved in protein catabolic process"/>
    <property type="evidence" value="ECO:0007669"/>
    <property type="project" value="InterPro"/>
</dbReference>
<dbReference type="PIRSF" id="PIRSF009120">
    <property type="entry name" value="UCP009120_prtse"/>
    <property type="match status" value="1"/>
</dbReference>
<comment type="caution">
    <text evidence="1">The sequence shown here is derived from an EMBL/GenBank/DDBJ whole genome shotgun (WGS) entry which is preliminary data.</text>
</comment>
<evidence type="ECO:0000313" key="1">
    <source>
        <dbReference type="EMBL" id="MBA4692828.1"/>
    </source>
</evidence>
<dbReference type="GO" id="GO:0005839">
    <property type="term" value="C:proteasome core complex"/>
    <property type="evidence" value="ECO:0007669"/>
    <property type="project" value="InterPro"/>
</dbReference>
<gene>
    <name evidence="1" type="ORF">H2072_03685</name>
</gene>
<evidence type="ECO:0000313" key="2">
    <source>
        <dbReference type="Proteomes" id="UP000551848"/>
    </source>
</evidence>
<dbReference type="InterPro" id="IPR001353">
    <property type="entry name" value="Proteasome_sua/b"/>
</dbReference>
<organism evidence="1 2">
    <name type="scientific">SAR86 cluster bacterium</name>
    <dbReference type="NCBI Taxonomy" id="2030880"/>
    <lineage>
        <taxon>Bacteria</taxon>
        <taxon>Pseudomonadati</taxon>
        <taxon>Pseudomonadota</taxon>
        <taxon>Gammaproteobacteria</taxon>
        <taxon>SAR86 cluster</taxon>
    </lineage>
</organism>
<dbReference type="EMBL" id="JACETL010000045">
    <property type="protein sequence ID" value="MBA4692828.1"/>
    <property type="molecule type" value="Genomic_DNA"/>
</dbReference>
<name>A0A838XTX9_9GAMM</name>
<protein>
    <submittedName>
        <fullName evidence="1">20S proteasome subunit A/B</fullName>
    </submittedName>
</protein>
<dbReference type="SUPFAM" id="SSF56235">
    <property type="entry name" value="N-terminal nucleophile aminohydrolases (Ntn hydrolases)"/>
    <property type="match status" value="1"/>
</dbReference>
<dbReference type="Pfam" id="PF00227">
    <property type="entry name" value="Proteasome"/>
    <property type="match status" value="1"/>
</dbReference>
<dbReference type="Gene3D" id="3.60.20.10">
    <property type="entry name" value="Glutamine Phosphoribosylpyrophosphate, subunit 1, domain 1"/>
    <property type="match status" value="1"/>
</dbReference>
<sequence>MTYCIGIKTNEGLVLASDSRTNAGLDNYSTHKKMLSYCVGDRCIVILTSGNLSTSQFVYKTIREDLEATNPTTSLNTCKNFDEIAHYIGMLSWQRSNTDGVSVNTNLGSNFILGGQIKGQETEMMMIYPVGNYIRTSEIKPFLQLGETKYGKPILDRLIRNELSIGDAARCALVSFDSTMKSDLTVGPPIDLITYKADSFEISQEDQLQFKTPFFADLSKKWSDGLLDLFGSLPKFDWEKKK</sequence>